<feature type="compositionally biased region" description="Polar residues" evidence="1">
    <location>
        <begin position="38"/>
        <end position="67"/>
    </location>
</feature>
<evidence type="ECO:0000256" key="1">
    <source>
        <dbReference type="SAM" id="MobiDB-lite"/>
    </source>
</evidence>
<feature type="region of interest" description="Disordered" evidence="1">
    <location>
        <begin position="18"/>
        <end position="75"/>
    </location>
</feature>
<reference evidence="2" key="1">
    <citation type="submission" date="2018-06" db="EMBL/GenBank/DDBJ databases">
        <authorList>
            <person name="Zhirakovskaya E."/>
        </authorList>
    </citation>
    <scope>NUCLEOTIDE SEQUENCE</scope>
</reference>
<dbReference type="EMBL" id="UOEI01000264">
    <property type="protein sequence ID" value="VAV99691.1"/>
    <property type="molecule type" value="Genomic_DNA"/>
</dbReference>
<proteinExistence type="predicted"/>
<dbReference type="AlphaFoldDB" id="A0A3B0SAA5"/>
<protein>
    <submittedName>
        <fullName evidence="2">Uncharacterized protein</fullName>
    </submittedName>
</protein>
<name>A0A3B0SAA5_9ZZZZ</name>
<accession>A0A3B0SAA5</accession>
<feature type="non-terminal residue" evidence="2">
    <location>
        <position position="1"/>
    </location>
</feature>
<evidence type="ECO:0000313" key="2">
    <source>
        <dbReference type="EMBL" id="VAV99691.1"/>
    </source>
</evidence>
<sequence length="75" mass="8288">AACNAEWKLINIAGNLLKLHRRPDPTPETNPEPEPEPQASSKSGAQQSRNTTKPTQCTRPDTTTRQTARSHCHSQ</sequence>
<gene>
    <name evidence="2" type="ORF">MNBD_ACTINO01-2572</name>
</gene>
<organism evidence="2">
    <name type="scientific">hydrothermal vent metagenome</name>
    <dbReference type="NCBI Taxonomy" id="652676"/>
    <lineage>
        <taxon>unclassified sequences</taxon>
        <taxon>metagenomes</taxon>
        <taxon>ecological metagenomes</taxon>
    </lineage>
</organism>